<comment type="domain">
    <text evidence="10">The DHHC domain is required for palmitoyltransferase activity.</text>
</comment>
<keyword evidence="13" id="KW-1185">Reference proteome</keyword>
<dbReference type="PANTHER" id="PTHR22883:SF480">
    <property type="entry name" value="PALMITOYLTRANSFERASE SWF1"/>
    <property type="match status" value="1"/>
</dbReference>
<name>A0ABR0S156_9EURO</name>
<evidence type="ECO:0000256" key="4">
    <source>
        <dbReference type="ARBA" id="ARBA00022989"/>
    </source>
</evidence>
<comment type="similarity">
    <text evidence="10">Belongs to the DHHC palmitoyltransferase family.</text>
</comment>
<comment type="caution">
    <text evidence="12">The sequence shown here is derived from an EMBL/GenBank/DDBJ whole genome shotgun (WGS) entry which is preliminary data.</text>
</comment>
<evidence type="ECO:0000256" key="5">
    <source>
        <dbReference type="ARBA" id="ARBA00023136"/>
    </source>
</evidence>
<evidence type="ECO:0000259" key="11">
    <source>
        <dbReference type="Pfam" id="PF01529"/>
    </source>
</evidence>
<dbReference type="InterPro" id="IPR039859">
    <property type="entry name" value="PFA4/ZDH16/20/ERF2-like"/>
</dbReference>
<dbReference type="EC" id="2.3.1.225" evidence="10"/>
<evidence type="ECO:0000256" key="10">
    <source>
        <dbReference type="RuleBase" id="RU079119"/>
    </source>
</evidence>
<feature type="transmembrane region" description="Helical" evidence="10">
    <location>
        <begin position="94"/>
        <end position="112"/>
    </location>
</feature>
<feature type="transmembrane region" description="Helical" evidence="10">
    <location>
        <begin position="124"/>
        <end position="142"/>
    </location>
</feature>
<comment type="catalytic activity">
    <reaction evidence="9 10">
        <text>L-cysteinyl-[protein] + hexadecanoyl-CoA = S-hexadecanoyl-L-cysteinyl-[protein] + CoA</text>
        <dbReference type="Rhea" id="RHEA:36683"/>
        <dbReference type="Rhea" id="RHEA-COMP:10131"/>
        <dbReference type="Rhea" id="RHEA-COMP:11032"/>
        <dbReference type="ChEBI" id="CHEBI:29950"/>
        <dbReference type="ChEBI" id="CHEBI:57287"/>
        <dbReference type="ChEBI" id="CHEBI:57379"/>
        <dbReference type="ChEBI" id="CHEBI:74151"/>
        <dbReference type="EC" id="2.3.1.225"/>
    </reaction>
</comment>
<keyword evidence="4 10" id="KW-1133">Transmembrane helix</keyword>
<keyword evidence="2 10" id="KW-0808">Transferase</keyword>
<evidence type="ECO:0000256" key="2">
    <source>
        <dbReference type="ARBA" id="ARBA00022679"/>
    </source>
</evidence>
<proteinExistence type="inferred from homology"/>
<keyword evidence="5 10" id="KW-0472">Membrane</keyword>
<dbReference type="InterPro" id="IPR001594">
    <property type="entry name" value="Palmitoyltrfase_DHHC"/>
</dbReference>
<comment type="subcellular location">
    <subcellularLocation>
        <location evidence="1">Membrane</location>
        <topology evidence="1">Multi-pass membrane protein</topology>
    </subcellularLocation>
</comment>
<keyword evidence="6" id="KW-0564">Palmitate</keyword>
<evidence type="ECO:0000256" key="9">
    <source>
        <dbReference type="ARBA" id="ARBA00048048"/>
    </source>
</evidence>
<evidence type="ECO:0000313" key="13">
    <source>
        <dbReference type="Proteomes" id="UP001334248"/>
    </source>
</evidence>
<dbReference type="PANTHER" id="PTHR22883">
    <property type="entry name" value="ZINC FINGER DHHC DOMAIN CONTAINING PROTEIN"/>
    <property type="match status" value="1"/>
</dbReference>
<evidence type="ECO:0000256" key="7">
    <source>
        <dbReference type="ARBA" id="ARBA00023288"/>
    </source>
</evidence>
<dbReference type="RefSeq" id="XP_064734149.1">
    <property type="nucleotide sequence ID" value="XM_064868652.1"/>
</dbReference>
<evidence type="ECO:0000256" key="8">
    <source>
        <dbReference type="ARBA" id="ARBA00023315"/>
    </source>
</evidence>
<evidence type="ECO:0000256" key="6">
    <source>
        <dbReference type="ARBA" id="ARBA00023139"/>
    </source>
</evidence>
<feature type="transmembrane region" description="Helical" evidence="10">
    <location>
        <begin position="217"/>
        <end position="239"/>
    </location>
</feature>
<keyword evidence="3 10" id="KW-0812">Transmembrane</keyword>
<feature type="transmembrane region" description="Helical" evidence="10">
    <location>
        <begin position="21"/>
        <end position="43"/>
    </location>
</feature>
<organism evidence="12 13">
    <name type="scientific">Knufia obscura</name>
    <dbReference type="NCBI Taxonomy" id="1635080"/>
    <lineage>
        <taxon>Eukaryota</taxon>
        <taxon>Fungi</taxon>
        <taxon>Dikarya</taxon>
        <taxon>Ascomycota</taxon>
        <taxon>Pezizomycotina</taxon>
        <taxon>Eurotiomycetes</taxon>
        <taxon>Chaetothyriomycetidae</taxon>
        <taxon>Chaetothyriales</taxon>
        <taxon>Trichomeriaceae</taxon>
        <taxon>Knufia</taxon>
    </lineage>
</organism>
<evidence type="ECO:0000256" key="1">
    <source>
        <dbReference type="ARBA" id="ARBA00004141"/>
    </source>
</evidence>
<reference evidence="12 13" key="1">
    <citation type="journal article" date="2023" name="Res Sq">
        <title>Genomic and morphological characterization of Knufia obscura isolated from the Mars 2020 spacecraft assembly facility.</title>
        <authorList>
            <person name="Chander A.M."/>
            <person name="Teixeira M.M."/>
            <person name="Singh N.K."/>
            <person name="Williams M.P."/>
            <person name="Parker C.W."/>
            <person name="Leo P."/>
            <person name="Stajich J.E."/>
            <person name="Torok T."/>
            <person name="Tighe S."/>
            <person name="Mason C.E."/>
            <person name="Venkateswaran K."/>
        </authorList>
    </citation>
    <scope>NUCLEOTIDE SEQUENCE [LARGE SCALE GENOMIC DNA]</scope>
    <source>
        <strain evidence="12 13">CCFEE 5817</strain>
    </source>
</reference>
<keyword evidence="7" id="KW-0449">Lipoprotein</keyword>
<dbReference type="GO" id="GO:0019706">
    <property type="term" value="F:protein-cysteine S-palmitoyltransferase activity"/>
    <property type="evidence" value="ECO:0007669"/>
    <property type="project" value="UniProtKB-EC"/>
</dbReference>
<feature type="transmembrane region" description="Helical" evidence="10">
    <location>
        <begin position="285"/>
        <end position="311"/>
    </location>
</feature>
<dbReference type="Proteomes" id="UP001334248">
    <property type="component" value="Unassembled WGS sequence"/>
</dbReference>
<sequence length="448" mass="51119">MDMPLLRQLAQSDSAMEMIKTIAWVVGTVSFIVFIALFGRLPIFRRTPIGWTHRLLLHHLPQTLIKLDRTLTSQRITRSLTRLYNYLLHDRHPVVMIIFILLQSISEILFIPPATPYLSATNKYILLPTLITLPYLTLYLSYSTTTHHITAPSYPAALTRYPYDYTLYHPHQPCRTCQTPKPARSKHCPICKTCIERQDHHCIWINNCVGLHNYHHFIGLLLSISALLAYGTITGFSILDTILQDAFVPDRLTRGSRSAKRWSTGLSYYEWANIYSVAIASNARIGAVTLLATMTFPLALGFLVYHAYLIWLGCTTNETAKWTDLREDIWDGLVWKARIQDVKVEYPGSLDEGAVYDPGHYLDQDGNGRKRGKGPVWAGGKRAEWWVIRTRGGAQPTRWGMDGDERGQEVIDERWVKVGSMKEVENIYDLGLVGNFRDTLLRGWRTGG</sequence>
<dbReference type="EMBL" id="JAVHJV010000001">
    <property type="protein sequence ID" value="KAK5946059.1"/>
    <property type="molecule type" value="Genomic_DNA"/>
</dbReference>
<dbReference type="GeneID" id="89993647"/>
<accession>A0ABR0S156</accession>
<dbReference type="Pfam" id="PF01529">
    <property type="entry name" value="DHHC"/>
    <property type="match status" value="1"/>
</dbReference>
<keyword evidence="8 10" id="KW-0012">Acyltransferase</keyword>
<protein>
    <recommendedName>
        <fullName evidence="10">Palmitoyltransferase</fullName>
        <ecNumber evidence="10">2.3.1.225</ecNumber>
    </recommendedName>
</protein>
<evidence type="ECO:0000256" key="3">
    <source>
        <dbReference type="ARBA" id="ARBA00022692"/>
    </source>
</evidence>
<gene>
    <name evidence="12" type="primary">SWF1</name>
    <name evidence="12" type="ORF">PMZ80_000198</name>
</gene>
<feature type="domain" description="Palmitoyltransferase DHHC" evidence="11">
    <location>
        <begin position="169"/>
        <end position="322"/>
    </location>
</feature>
<evidence type="ECO:0000313" key="12">
    <source>
        <dbReference type="EMBL" id="KAK5946059.1"/>
    </source>
</evidence>
<dbReference type="PROSITE" id="PS50216">
    <property type="entry name" value="DHHC"/>
    <property type="match status" value="1"/>
</dbReference>